<evidence type="ECO:0000313" key="4">
    <source>
        <dbReference type="Proteomes" id="UP001328733"/>
    </source>
</evidence>
<accession>A0AAW9QR43</accession>
<dbReference type="EMBL" id="JBAFSM010000009">
    <property type="protein sequence ID" value="MEG3436662.1"/>
    <property type="molecule type" value="Genomic_DNA"/>
</dbReference>
<keyword evidence="1" id="KW-0227">DNA damage</keyword>
<dbReference type="GO" id="GO:0003824">
    <property type="term" value="F:catalytic activity"/>
    <property type="evidence" value="ECO:0007669"/>
    <property type="project" value="InterPro"/>
</dbReference>
<protein>
    <submittedName>
        <fullName evidence="3">MGMT family protein</fullName>
    </submittedName>
</protein>
<dbReference type="Proteomes" id="UP001328733">
    <property type="component" value="Unassembled WGS sequence"/>
</dbReference>
<name>A0AAW9QR43_9CHRO</name>
<dbReference type="InterPro" id="IPR014048">
    <property type="entry name" value="MethylDNA_cys_MeTrfase_DNA-bd"/>
</dbReference>
<dbReference type="Gene3D" id="1.10.10.10">
    <property type="entry name" value="Winged helix-like DNA-binding domain superfamily/Winged helix DNA-binding domain"/>
    <property type="match status" value="1"/>
</dbReference>
<reference evidence="3 4" key="1">
    <citation type="submission" date="2024-01" db="EMBL/GenBank/DDBJ databases">
        <title>Genomic insights into the taxonomy and metabolism of the cyanobacterium Pannus brasiliensis CCIBt3594.</title>
        <authorList>
            <person name="Machado M."/>
            <person name="Botero N.B."/>
            <person name="Andreote A.P.D."/>
            <person name="Feitosa A.M.T."/>
            <person name="Popin R."/>
            <person name="Sivonen K."/>
            <person name="Fiore M.F."/>
        </authorList>
    </citation>
    <scope>NUCLEOTIDE SEQUENCE [LARGE SCALE GENOMIC DNA]</scope>
    <source>
        <strain evidence="3 4">CCIBt3594</strain>
    </source>
</reference>
<dbReference type="InterPro" id="IPR036217">
    <property type="entry name" value="MethylDNA_cys_MeTrfase_DNAb"/>
</dbReference>
<evidence type="ECO:0000256" key="1">
    <source>
        <dbReference type="ARBA" id="ARBA00022763"/>
    </source>
</evidence>
<feature type="domain" description="Methylated-DNA-[protein]-cysteine S-methyltransferase DNA binding" evidence="2">
    <location>
        <begin position="4"/>
        <end position="86"/>
    </location>
</feature>
<gene>
    <name evidence="3" type="ORF">V0288_05975</name>
</gene>
<dbReference type="Pfam" id="PF01035">
    <property type="entry name" value="DNA_binding_1"/>
    <property type="match status" value="1"/>
</dbReference>
<dbReference type="GO" id="GO:0006281">
    <property type="term" value="P:DNA repair"/>
    <property type="evidence" value="ECO:0007669"/>
    <property type="project" value="InterPro"/>
</dbReference>
<dbReference type="InterPro" id="IPR036388">
    <property type="entry name" value="WH-like_DNA-bd_sf"/>
</dbReference>
<dbReference type="AlphaFoldDB" id="A0AAW9QR43"/>
<sequence>MSAYEDIYRVTRRIPRGKVATYGQIAYLSGRERQARLVGYALHRVDLAGEEVPWQRVVNARGEISYSPFRRGSDYLQRALLEEEGIVFDGAGKIDLRKYQWQAEEYTREDIRSCF</sequence>
<dbReference type="PANTHER" id="PTHR42942:SF1">
    <property type="entry name" value="ALKYLTRANSFERASE-LIKE PROTEIN 1"/>
    <property type="match status" value="1"/>
</dbReference>
<dbReference type="InterPro" id="IPR052520">
    <property type="entry name" value="ATL_DNA_repair"/>
</dbReference>
<dbReference type="RefSeq" id="WP_332864125.1">
    <property type="nucleotide sequence ID" value="NZ_JBAFSM010000009.1"/>
</dbReference>
<evidence type="ECO:0000259" key="2">
    <source>
        <dbReference type="Pfam" id="PF01035"/>
    </source>
</evidence>
<dbReference type="SUPFAM" id="SSF46767">
    <property type="entry name" value="Methylated DNA-protein cysteine methyltransferase, C-terminal domain"/>
    <property type="match status" value="1"/>
</dbReference>
<evidence type="ECO:0000313" key="3">
    <source>
        <dbReference type="EMBL" id="MEG3436662.1"/>
    </source>
</evidence>
<comment type="caution">
    <text evidence="3">The sequence shown here is derived from an EMBL/GenBank/DDBJ whole genome shotgun (WGS) entry which is preliminary data.</text>
</comment>
<keyword evidence="4" id="KW-1185">Reference proteome</keyword>
<dbReference type="CDD" id="cd06445">
    <property type="entry name" value="ATase"/>
    <property type="match status" value="1"/>
</dbReference>
<organism evidence="3 4">
    <name type="scientific">Pannus brasiliensis CCIBt3594</name>
    <dbReference type="NCBI Taxonomy" id="1427578"/>
    <lineage>
        <taxon>Bacteria</taxon>
        <taxon>Bacillati</taxon>
        <taxon>Cyanobacteriota</taxon>
        <taxon>Cyanophyceae</taxon>
        <taxon>Oscillatoriophycideae</taxon>
        <taxon>Chroococcales</taxon>
        <taxon>Microcystaceae</taxon>
        <taxon>Pannus</taxon>
    </lineage>
</organism>
<dbReference type="PANTHER" id="PTHR42942">
    <property type="entry name" value="6-O-METHYLGUANINE DNA METHYLTRANSFERASE"/>
    <property type="match status" value="1"/>
</dbReference>
<proteinExistence type="predicted"/>